<keyword evidence="6" id="KW-0808">Transferase</keyword>
<dbReference type="Proteomes" id="UP001148313">
    <property type="component" value="Unassembled WGS sequence"/>
</dbReference>
<evidence type="ECO:0000313" key="6">
    <source>
        <dbReference type="EMBL" id="MDA4848348.1"/>
    </source>
</evidence>
<protein>
    <submittedName>
        <fullName evidence="6">Sugar transferase</fullName>
    </submittedName>
</protein>
<keyword evidence="4" id="KW-0812">Transmembrane</keyword>
<evidence type="ECO:0000259" key="5">
    <source>
        <dbReference type="Pfam" id="PF02397"/>
    </source>
</evidence>
<evidence type="ECO:0000256" key="3">
    <source>
        <dbReference type="SAM" id="MobiDB-lite"/>
    </source>
</evidence>
<reference evidence="6" key="1">
    <citation type="submission" date="2022-11" db="EMBL/GenBank/DDBJ databases">
        <title>Hoeflea poritis sp. nov., isolated from scleractinian coral Porites lutea.</title>
        <authorList>
            <person name="Zhang G."/>
            <person name="Wei Q."/>
            <person name="Cai L."/>
        </authorList>
    </citation>
    <scope>NUCLEOTIDE SEQUENCE</scope>
    <source>
        <strain evidence="6">E7-10</strain>
    </source>
</reference>
<comment type="similarity">
    <text evidence="1">Belongs to the bacterial sugar transferase family.</text>
</comment>
<dbReference type="Pfam" id="PF02397">
    <property type="entry name" value="Bac_transf"/>
    <property type="match status" value="1"/>
</dbReference>
<sequence>MKNRLLFFVDFLLVFVSAIGAYAIRENFQPSEMWIVAFIPYWVISTVGIMVGFLVFRTHRSVWRFASVPELSSIVKAVTLGIAVAVLAVFILTRLDHVARSVPLIHWGLAISLLVAARLASRRFSGSGARSSRDASVEQPVYVLVVGLNQVSELYLRCVSDLSGGQIAVAGLLSENPADRYRTMRSCEVLGSPADLVAIITRCALHGQPIGKIVVTEPIANLSGETRQALADCGRGGSVEIDYFERRLGFRPRFTLVAGMDISNDNVAERPAALPVPGQGAIAGGWSVRAYRFFKRAFDISGALLALTVFSPLVLAVCLLVMIDLGRPLTFWQVRPGMNGRPFRLTKFRTMGPAHDGFGDRIADADRTSRLGTFLRKSRLDELPQLVNILKGDMSFVGPRPLLPVDQPRDMAARLSVRPGLTGWAQINGGRDLSIERKNELDLWYVANASMALDFRILRLTAYFLIAGNVTNEKPSNGKTDAAGEMAQHRAKPPTGRAIRARVEVAGE</sequence>
<accession>A0ABT4VWG4</accession>
<feature type="transmembrane region" description="Helical" evidence="4">
    <location>
        <begin position="33"/>
        <end position="56"/>
    </location>
</feature>
<feature type="domain" description="Bacterial sugar transferase" evidence="5">
    <location>
        <begin position="295"/>
        <end position="464"/>
    </location>
</feature>
<dbReference type="RefSeq" id="WP_271092205.1">
    <property type="nucleotide sequence ID" value="NZ_JAPJZH010000021.1"/>
</dbReference>
<comment type="caution">
    <text evidence="6">The sequence shown here is derived from an EMBL/GenBank/DDBJ whole genome shotgun (WGS) entry which is preliminary data.</text>
</comment>
<evidence type="ECO:0000256" key="2">
    <source>
        <dbReference type="ARBA" id="ARBA00023169"/>
    </source>
</evidence>
<keyword evidence="2" id="KW-0270">Exopolysaccharide synthesis</keyword>
<evidence type="ECO:0000313" key="7">
    <source>
        <dbReference type="Proteomes" id="UP001148313"/>
    </source>
</evidence>
<feature type="transmembrane region" description="Helical" evidence="4">
    <location>
        <begin position="302"/>
        <end position="323"/>
    </location>
</feature>
<feature type="region of interest" description="Disordered" evidence="3">
    <location>
        <begin position="474"/>
        <end position="498"/>
    </location>
</feature>
<keyword evidence="4" id="KW-0472">Membrane</keyword>
<dbReference type="PANTHER" id="PTHR30576:SF8">
    <property type="entry name" value="UNDECAPRENYL-PHOSPHATE GALACTOSE PHOSPHOTRANSFERASE"/>
    <property type="match status" value="1"/>
</dbReference>
<dbReference type="EMBL" id="JAPJZH010000021">
    <property type="protein sequence ID" value="MDA4848348.1"/>
    <property type="molecule type" value="Genomic_DNA"/>
</dbReference>
<organism evidence="6 7">
    <name type="scientific">Hoeflea poritis</name>
    <dbReference type="NCBI Taxonomy" id="2993659"/>
    <lineage>
        <taxon>Bacteria</taxon>
        <taxon>Pseudomonadati</taxon>
        <taxon>Pseudomonadota</taxon>
        <taxon>Alphaproteobacteria</taxon>
        <taxon>Hyphomicrobiales</taxon>
        <taxon>Rhizobiaceae</taxon>
        <taxon>Hoeflea</taxon>
    </lineage>
</organism>
<name>A0ABT4VWG4_9HYPH</name>
<evidence type="ECO:0000256" key="4">
    <source>
        <dbReference type="SAM" id="Phobius"/>
    </source>
</evidence>
<proteinExistence type="inferred from homology"/>
<keyword evidence="4" id="KW-1133">Transmembrane helix</keyword>
<keyword evidence="7" id="KW-1185">Reference proteome</keyword>
<dbReference type="InterPro" id="IPR003362">
    <property type="entry name" value="Bact_transf"/>
</dbReference>
<gene>
    <name evidence="6" type="ORF">OOZ53_23525</name>
</gene>
<dbReference type="GO" id="GO:0016740">
    <property type="term" value="F:transferase activity"/>
    <property type="evidence" value="ECO:0007669"/>
    <property type="project" value="UniProtKB-KW"/>
</dbReference>
<feature type="transmembrane region" description="Helical" evidence="4">
    <location>
        <begin position="104"/>
        <end position="121"/>
    </location>
</feature>
<feature type="transmembrane region" description="Helical" evidence="4">
    <location>
        <begin position="68"/>
        <end position="92"/>
    </location>
</feature>
<dbReference type="PANTHER" id="PTHR30576">
    <property type="entry name" value="COLANIC BIOSYNTHESIS UDP-GLUCOSE LIPID CARRIER TRANSFERASE"/>
    <property type="match status" value="1"/>
</dbReference>
<evidence type="ECO:0000256" key="1">
    <source>
        <dbReference type="ARBA" id="ARBA00006464"/>
    </source>
</evidence>